<dbReference type="Gene3D" id="3.10.129.10">
    <property type="entry name" value="Hotdog Thioesterase"/>
    <property type="match status" value="1"/>
</dbReference>
<keyword evidence="8" id="KW-1185">Reference proteome</keyword>
<dbReference type="Ensembl" id="ENSLBET00000023010.1">
    <property type="protein sequence ID" value="ENSLBEP00000021843.1"/>
    <property type="gene ID" value="ENSLBEG00000016764.1"/>
</dbReference>
<proteinExistence type="inferred from homology"/>
<dbReference type="GO" id="GO:0005739">
    <property type="term" value="C:mitochondrion"/>
    <property type="evidence" value="ECO:0007669"/>
    <property type="project" value="TreeGrafter"/>
</dbReference>
<dbReference type="Proteomes" id="UP000261660">
    <property type="component" value="Unplaced"/>
</dbReference>
<keyword evidence="4" id="KW-0378">Hydrolase</keyword>
<keyword evidence="2" id="KW-0719">Serine esterase</keyword>
<dbReference type="FunCoup" id="A0A3Q3FSC3">
    <property type="interactions" value="964"/>
</dbReference>
<evidence type="ECO:0000256" key="3">
    <source>
        <dbReference type="ARBA" id="ARBA00022737"/>
    </source>
</evidence>
<dbReference type="PANTHER" id="PTHR12655:SF0">
    <property type="entry name" value="ACYL-COENZYME A THIOESTERASE 9, MITOCHONDRIAL"/>
    <property type="match status" value="1"/>
</dbReference>
<dbReference type="InParanoid" id="A0A3Q3FSC3"/>
<reference evidence="7" key="2">
    <citation type="submission" date="2025-09" db="UniProtKB">
        <authorList>
            <consortium name="Ensembl"/>
        </authorList>
    </citation>
    <scope>IDENTIFICATION</scope>
</reference>
<dbReference type="PANTHER" id="PTHR12655">
    <property type="entry name" value="ACYL-COA THIOESTERASE"/>
    <property type="match status" value="1"/>
</dbReference>
<evidence type="ECO:0000256" key="4">
    <source>
        <dbReference type="ARBA" id="ARBA00022801"/>
    </source>
</evidence>
<evidence type="ECO:0000259" key="6">
    <source>
        <dbReference type="PROSITE" id="PS51770"/>
    </source>
</evidence>
<dbReference type="InterPro" id="IPR033120">
    <property type="entry name" value="HOTDOG_ACOT"/>
</dbReference>
<protein>
    <submittedName>
        <fullName evidence="7">Acyl-CoA thioesterase 9, tandem duplicate 2</fullName>
    </submittedName>
</protein>
<keyword evidence="5" id="KW-0809">Transit peptide</keyword>
<dbReference type="CDD" id="cd03442">
    <property type="entry name" value="BFIT_BACH"/>
    <property type="match status" value="1"/>
</dbReference>
<feature type="domain" description="HotDog ACOT-type" evidence="6">
    <location>
        <begin position="83"/>
        <end position="206"/>
    </location>
</feature>
<dbReference type="PROSITE" id="PS51770">
    <property type="entry name" value="HOTDOG_ACOT"/>
    <property type="match status" value="1"/>
</dbReference>
<dbReference type="GO" id="GO:0052689">
    <property type="term" value="F:carboxylic ester hydrolase activity"/>
    <property type="evidence" value="ECO:0007669"/>
    <property type="project" value="UniProtKB-KW"/>
</dbReference>
<reference evidence="7" key="1">
    <citation type="submission" date="2025-08" db="UniProtKB">
        <authorList>
            <consortium name="Ensembl"/>
        </authorList>
    </citation>
    <scope>IDENTIFICATION</scope>
</reference>
<dbReference type="GO" id="GO:0006637">
    <property type="term" value="P:acyl-CoA metabolic process"/>
    <property type="evidence" value="ECO:0007669"/>
    <property type="project" value="TreeGrafter"/>
</dbReference>
<comment type="similarity">
    <text evidence="1">Belongs to the acyl coenzyme A hydrolase family.</text>
</comment>
<dbReference type="AlphaFoldDB" id="A0A3Q3FSC3"/>
<dbReference type="STRING" id="56723.ENSLBEP00000021843"/>
<sequence>MLSPRFLLLRSAASLTTRSLCTGGVSNKGRAPDMVEVRNRLREIVGASTNWSDHQQAMAERVSLSSMLAKSQKDLPSKTMKDSYLEVHLPLGSEPQLREKYLTYHNTVRFGRILEDLDSLAVLISYSHTYNAALKKSPLSIVTALVDKIDMRQHIIYPDCDIKFTGHVTWVGSTSIEAKMHMSQYHDGAYSPVLDATFVMVARDPENKRAAYVNPLKPEGPEEEKIFQEGEANKSRRQELSTASLLKVAPTDEERKIVHSLFLNTLDTKTVSFRSRLLPPNSVWMEDAKLKGLEICHPQVVTNSCPIFSLLTFINVTLTMLQVLLEPSNCSLTTASFSHATSNHSPIFFPTVISNTDLNRTYIYNFKPVFLFLCQSGEEHLQQDIWRFSDEESLRAGLGQRMLLWVRAFRKDDVGERRDIMLLQENIVFVFLSLRAAEGVGRVWWLWMISSSRNLWTSAPCCCSHHRSESLCDS</sequence>
<evidence type="ECO:0000256" key="1">
    <source>
        <dbReference type="ARBA" id="ARBA00010458"/>
    </source>
</evidence>
<dbReference type="GeneTree" id="ENSGT00390000005330"/>
<evidence type="ECO:0000313" key="8">
    <source>
        <dbReference type="Proteomes" id="UP000261660"/>
    </source>
</evidence>
<dbReference type="FunFam" id="3.10.129.10:FF:000016">
    <property type="entry name" value="Acyl-coenzyme A thioesterase 9, mitochondrial"/>
    <property type="match status" value="1"/>
</dbReference>
<dbReference type="SUPFAM" id="SSF54637">
    <property type="entry name" value="Thioesterase/thiol ester dehydrase-isomerase"/>
    <property type="match status" value="1"/>
</dbReference>
<dbReference type="GO" id="GO:0047617">
    <property type="term" value="F:fatty acyl-CoA hydrolase activity"/>
    <property type="evidence" value="ECO:0007669"/>
    <property type="project" value="TreeGrafter"/>
</dbReference>
<evidence type="ECO:0000313" key="7">
    <source>
        <dbReference type="Ensembl" id="ENSLBEP00000021843.1"/>
    </source>
</evidence>
<accession>A0A3Q3FSC3</accession>
<name>A0A3Q3FSC3_9LABR</name>
<evidence type="ECO:0000256" key="5">
    <source>
        <dbReference type="ARBA" id="ARBA00022946"/>
    </source>
</evidence>
<keyword evidence="3" id="KW-0677">Repeat</keyword>
<organism evidence="7 8">
    <name type="scientific">Labrus bergylta</name>
    <name type="common">ballan wrasse</name>
    <dbReference type="NCBI Taxonomy" id="56723"/>
    <lineage>
        <taxon>Eukaryota</taxon>
        <taxon>Metazoa</taxon>
        <taxon>Chordata</taxon>
        <taxon>Craniata</taxon>
        <taxon>Vertebrata</taxon>
        <taxon>Euteleostomi</taxon>
        <taxon>Actinopterygii</taxon>
        <taxon>Neopterygii</taxon>
        <taxon>Teleostei</taxon>
        <taxon>Neoteleostei</taxon>
        <taxon>Acanthomorphata</taxon>
        <taxon>Eupercaria</taxon>
        <taxon>Labriformes</taxon>
        <taxon>Labridae</taxon>
        <taxon>Labrus</taxon>
    </lineage>
</organism>
<dbReference type="InterPro" id="IPR029069">
    <property type="entry name" value="HotDog_dom_sf"/>
</dbReference>
<evidence type="ECO:0000256" key="2">
    <source>
        <dbReference type="ARBA" id="ARBA00022487"/>
    </source>
</evidence>